<feature type="transmembrane region" description="Helical" evidence="2">
    <location>
        <begin position="60"/>
        <end position="83"/>
    </location>
</feature>
<keyword evidence="1" id="KW-0175">Coiled coil</keyword>
<accession>A0ABX8LA06</accession>
<evidence type="ECO:0000256" key="1">
    <source>
        <dbReference type="SAM" id="Coils"/>
    </source>
</evidence>
<keyword evidence="4" id="KW-1185">Reference proteome</keyword>
<organism evidence="3 4">
    <name type="scientific">Chlamydia buteonis</name>
    <dbReference type="NCBI Taxonomy" id="2494525"/>
    <lineage>
        <taxon>Bacteria</taxon>
        <taxon>Pseudomonadati</taxon>
        <taxon>Chlamydiota</taxon>
        <taxon>Chlamydiia</taxon>
        <taxon>Chlamydiales</taxon>
        <taxon>Chlamydiaceae</taxon>
        <taxon>Chlamydia/Chlamydophila group</taxon>
        <taxon>Chlamydia</taxon>
    </lineage>
</organism>
<sequence length="243" mass="27559">MDVVSNYIGMNLNRTSVCLPVGGSQGHRIMNVSAIALSVIIIAAQIIVRAASHIKVGSLYIIFLTLTLIASILIICVAVYNLFHLRATAQHSREEQERLCQHIHNLEAVETELNRQLQEQRIELDCLREEVVSQLERTQHIEGRCIEDLNRFEAEKEDLEQQLLVMKGEVVNLSRELESRLADASMDIEMPSSNEEDDDNADWFESNNLIGSPYQESGMVYMVVEDNNADDEESISSEHEFSR</sequence>
<dbReference type="Proteomes" id="UP000683565">
    <property type="component" value="Chromosome"/>
</dbReference>
<feature type="coiled-coil region" evidence="1">
    <location>
        <begin position="103"/>
        <end position="176"/>
    </location>
</feature>
<evidence type="ECO:0000256" key="2">
    <source>
        <dbReference type="SAM" id="Phobius"/>
    </source>
</evidence>
<evidence type="ECO:0000313" key="3">
    <source>
        <dbReference type="EMBL" id="QXE28202.1"/>
    </source>
</evidence>
<name>A0ABX8LA06_9CHLA</name>
<keyword evidence="2" id="KW-0812">Transmembrane</keyword>
<proteinExistence type="predicted"/>
<evidence type="ECO:0008006" key="5">
    <source>
        <dbReference type="Google" id="ProtNLM"/>
    </source>
</evidence>
<dbReference type="EMBL" id="CP067334">
    <property type="protein sequence ID" value="QXE28202.1"/>
    <property type="molecule type" value="Genomic_DNA"/>
</dbReference>
<reference evidence="3" key="1">
    <citation type="submission" date="2021-01" db="EMBL/GenBank/DDBJ databases">
        <title>Chlamydial infections in birds of prey presented to California wildlife rehabilitation facilities.</title>
        <authorList>
            <person name="Seibert B.A."/>
            <person name="Keel M.K."/>
            <person name="Kelly T.R."/>
            <person name="Nilsen R.A."/>
            <person name="Pesti D.R."/>
            <person name="Ciembor P.X."/>
            <person name="Gregory C.R."/>
            <person name="Ritchie B.W."/>
            <person name="Hawkins M.G."/>
        </authorList>
    </citation>
    <scope>NUCLEOTIDE SEQUENCE [LARGE SCALE GENOMIC DNA]</scope>
    <source>
        <strain evidence="3">SWA</strain>
    </source>
</reference>
<evidence type="ECO:0000313" key="4">
    <source>
        <dbReference type="Proteomes" id="UP000683565"/>
    </source>
</evidence>
<feature type="transmembrane region" description="Helical" evidence="2">
    <location>
        <begin position="29"/>
        <end position="48"/>
    </location>
</feature>
<keyword evidence="2" id="KW-1133">Transmembrane helix</keyword>
<protein>
    <recommendedName>
        <fullName evidence="5">IncA family protein</fullName>
    </recommendedName>
</protein>
<dbReference type="RefSeq" id="WP_131743708.1">
    <property type="nucleotide sequence ID" value="NZ_CAAAFM010000001.1"/>
</dbReference>
<keyword evidence="2" id="KW-0472">Membrane</keyword>
<gene>
    <name evidence="3" type="ORF">JJJ19_01570</name>
</gene>